<dbReference type="GO" id="GO:0005975">
    <property type="term" value="P:carbohydrate metabolic process"/>
    <property type="evidence" value="ECO:0007669"/>
    <property type="project" value="UniProtKB-ARBA"/>
</dbReference>
<evidence type="ECO:0000313" key="2">
    <source>
        <dbReference type="EMBL" id="CCK24613.1"/>
    </source>
</evidence>
<evidence type="ECO:0000259" key="1">
    <source>
        <dbReference type="Pfam" id="PF17786"/>
    </source>
</evidence>
<gene>
    <name evidence="2" type="ORF">BN159_0234</name>
</gene>
<dbReference type="KEGG" id="sdv:BN159_0234"/>
<feature type="domain" description="Mannosidase Ig/CBM-like" evidence="1">
    <location>
        <begin position="191"/>
        <end position="272"/>
    </location>
</feature>
<dbReference type="Gene3D" id="2.60.40.10">
    <property type="entry name" value="Immunoglobulins"/>
    <property type="match status" value="1"/>
</dbReference>
<dbReference type="SUPFAM" id="SSF51445">
    <property type="entry name" value="(Trans)glycosidases"/>
    <property type="match status" value="1"/>
</dbReference>
<dbReference type="STRING" id="1214101.BN159_0234"/>
<protein>
    <submittedName>
        <fullName evidence="2">Glycoside hydrolase</fullName>
    </submittedName>
</protein>
<dbReference type="HOGENOM" id="CLU_657062_0_0_11"/>
<keyword evidence="3" id="KW-1185">Reference proteome</keyword>
<dbReference type="eggNOG" id="COG3250">
    <property type="taxonomic scope" value="Bacteria"/>
</dbReference>
<dbReference type="InterPro" id="IPR041447">
    <property type="entry name" value="Mannosidase_ig"/>
</dbReference>
<evidence type="ECO:0000313" key="3">
    <source>
        <dbReference type="Proteomes" id="UP000008043"/>
    </source>
</evidence>
<organism evidence="2 3">
    <name type="scientific">Streptomyces davaonensis (strain DSM 101723 / JCM 4913 / KCC S-0913 / 768)</name>
    <dbReference type="NCBI Taxonomy" id="1214101"/>
    <lineage>
        <taxon>Bacteria</taxon>
        <taxon>Bacillati</taxon>
        <taxon>Actinomycetota</taxon>
        <taxon>Actinomycetes</taxon>
        <taxon>Kitasatosporales</taxon>
        <taxon>Streptomycetaceae</taxon>
        <taxon>Streptomyces</taxon>
    </lineage>
</organism>
<name>K4QUH3_STRDJ</name>
<sequence>MREAVQSQAPGILYQNNSAGNIVTGGGPYGWVEPERYFDTSTYGSKHFGFHTEIGMPVVSTAASTRAMVGEDGPESPIGGAWCHHDWSERGNQAPHTYRAAIETRLGTARDLDDFTRKAQFVNYENFRAMFEAWNAHLWDNASGVMLWMSHPAWHSTVWQTYDYDFDVNGAYFGCRSACEPLHIQADPVQWQVIAVNHMRRALKNARVSAETYDLSGHRIASTRHARADVDPAASAEAYTSPFTDDMPELHLLRLTLRDDRGRVRSRNTYWRSRTPGALRTLNQLQQAGLSASLTQVSRHGEWHEATATVRNRGPWWPRWSGCPCSTRTAPGSCRRSTTTIICGCCPARPARSPCPGRPPPSPPAARSWRWRATTLPPSRCGAEQYRGDTEPATPLRRRGLSCVGQDPTCISCGRLSS</sequence>
<dbReference type="AlphaFoldDB" id="K4QUH3"/>
<accession>K4QUH3</accession>
<dbReference type="Gene3D" id="3.20.20.80">
    <property type="entry name" value="Glycosidases"/>
    <property type="match status" value="1"/>
</dbReference>
<dbReference type="GO" id="GO:0004553">
    <property type="term" value="F:hydrolase activity, hydrolyzing O-glycosyl compounds"/>
    <property type="evidence" value="ECO:0007669"/>
    <property type="project" value="InterPro"/>
</dbReference>
<dbReference type="SUPFAM" id="SSF49303">
    <property type="entry name" value="beta-Galactosidase/glucuronidase domain"/>
    <property type="match status" value="2"/>
</dbReference>
<dbReference type="InterPro" id="IPR013783">
    <property type="entry name" value="Ig-like_fold"/>
</dbReference>
<dbReference type="Proteomes" id="UP000008043">
    <property type="component" value="Chromosome"/>
</dbReference>
<dbReference type="PANTHER" id="PTHR43536">
    <property type="entry name" value="MANNOSYLGLYCOPROTEIN ENDO-BETA-MANNOSIDASE"/>
    <property type="match status" value="1"/>
</dbReference>
<dbReference type="PATRIC" id="fig|1214101.3.peg.233"/>
<dbReference type="InterPro" id="IPR036156">
    <property type="entry name" value="Beta-gal/glucu_dom_sf"/>
</dbReference>
<proteinExistence type="predicted"/>
<dbReference type="PANTHER" id="PTHR43536:SF1">
    <property type="entry name" value="MANNOSYLGLYCOPROTEIN ENDO-BETA-MANNOSIDASE"/>
    <property type="match status" value="1"/>
</dbReference>
<keyword evidence="2" id="KW-0378">Hydrolase</keyword>
<reference evidence="2 3" key="1">
    <citation type="journal article" date="2012" name="J. Bacteriol.">
        <title>Genome sequence of the bacterium Streptomyces davawensis JCM 4913 and heterologous production of the unique antibiotic roseoflavin.</title>
        <authorList>
            <person name="Jankowitsch F."/>
            <person name="Schwarz J."/>
            <person name="Ruckert C."/>
            <person name="Gust B."/>
            <person name="Szczepanowski R."/>
            <person name="Blom J."/>
            <person name="Pelzer S."/>
            <person name="Kalinowski J."/>
            <person name="Mack M."/>
        </authorList>
    </citation>
    <scope>NUCLEOTIDE SEQUENCE [LARGE SCALE GENOMIC DNA]</scope>
    <source>
        <strain evidence="3">DSM 101723 / JCM 4913 / KCC S-0913 / 768</strain>
    </source>
</reference>
<dbReference type="Pfam" id="PF17786">
    <property type="entry name" value="Mannosidase_ig"/>
    <property type="match status" value="1"/>
</dbReference>
<dbReference type="InterPro" id="IPR017853">
    <property type="entry name" value="GH"/>
</dbReference>
<dbReference type="EMBL" id="HE971709">
    <property type="protein sequence ID" value="CCK24613.1"/>
    <property type="molecule type" value="Genomic_DNA"/>
</dbReference>
<dbReference type="InterPro" id="IPR043534">
    <property type="entry name" value="EBDG/EBM"/>
</dbReference>